<dbReference type="EMBL" id="QXGF01006297">
    <property type="protein sequence ID" value="KAE8918004.1"/>
    <property type="molecule type" value="Genomic_DNA"/>
</dbReference>
<evidence type="ECO:0000313" key="5">
    <source>
        <dbReference type="Proteomes" id="UP000429523"/>
    </source>
</evidence>
<protein>
    <recommendedName>
        <fullName evidence="8">Secreted protein</fullName>
    </recommendedName>
</protein>
<gene>
    <name evidence="4" type="ORF">PF002_g31741</name>
    <name evidence="2" type="ORF">PF009_g31679</name>
    <name evidence="3" type="ORF">PF010_g27585</name>
</gene>
<keyword evidence="1" id="KW-0732">Signal</keyword>
<comment type="caution">
    <text evidence="2">The sequence shown here is derived from an EMBL/GenBank/DDBJ whole genome shotgun (WGS) entry which is preliminary data.</text>
</comment>
<dbReference type="Proteomes" id="UP000429523">
    <property type="component" value="Unassembled WGS sequence"/>
</dbReference>
<accession>A0A6A3D8Y0</accession>
<reference evidence="5 6" key="1">
    <citation type="submission" date="2018-08" db="EMBL/GenBank/DDBJ databases">
        <title>Genomic investigation of the strawberry pathogen Phytophthora fragariae indicates pathogenicity is determined by transcriptional variation in three key races.</title>
        <authorList>
            <person name="Adams T.M."/>
            <person name="Armitage A.D."/>
            <person name="Sobczyk M.K."/>
            <person name="Bates H.J."/>
            <person name="Dunwell J.M."/>
            <person name="Nellist C.F."/>
            <person name="Harrison R.J."/>
        </authorList>
    </citation>
    <scope>NUCLEOTIDE SEQUENCE [LARGE SCALE GENOMIC DNA]</scope>
    <source>
        <strain evidence="4 6">BC-1</strain>
        <strain evidence="2 5">NOV-9</strain>
        <strain evidence="3 7">ONT-3</strain>
    </source>
</reference>
<proteinExistence type="predicted"/>
<feature type="signal peptide" evidence="1">
    <location>
        <begin position="1"/>
        <end position="19"/>
    </location>
</feature>
<evidence type="ECO:0000313" key="7">
    <source>
        <dbReference type="Proteomes" id="UP000488956"/>
    </source>
</evidence>
<dbReference type="Proteomes" id="UP000440367">
    <property type="component" value="Unassembled WGS sequence"/>
</dbReference>
<dbReference type="EMBL" id="QXGD01006143">
    <property type="protein sequence ID" value="KAE9163901.1"/>
    <property type="molecule type" value="Genomic_DNA"/>
</dbReference>
<evidence type="ECO:0000313" key="6">
    <source>
        <dbReference type="Proteomes" id="UP000440367"/>
    </source>
</evidence>
<evidence type="ECO:0000313" key="4">
    <source>
        <dbReference type="EMBL" id="KAE9163901.1"/>
    </source>
</evidence>
<sequence length="106" mass="11775">MEPSCLALCPLAFSLRCIAEHGCQDSHTPSSTTAKLINSKKPKTFCDDPDHHQLFHISSKTSVGGCCAKRGTSSTSTHTKPNYKQFHTNRTSVLKLQQTKAWLWTK</sequence>
<dbReference type="Proteomes" id="UP000488956">
    <property type="component" value="Unassembled WGS sequence"/>
</dbReference>
<evidence type="ECO:0008006" key="8">
    <source>
        <dbReference type="Google" id="ProtNLM"/>
    </source>
</evidence>
<evidence type="ECO:0000313" key="2">
    <source>
        <dbReference type="EMBL" id="KAE8918004.1"/>
    </source>
</evidence>
<dbReference type="EMBL" id="QXFX01003768">
    <property type="protein sequence ID" value="KAE9067144.1"/>
    <property type="molecule type" value="Genomic_DNA"/>
</dbReference>
<feature type="chain" id="PRO_5036163448" description="Secreted protein" evidence="1">
    <location>
        <begin position="20"/>
        <end position="106"/>
    </location>
</feature>
<organism evidence="2 5">
    <name type="scientific">Phytophthora fragariae</name>
    <dbReference type="NCBI Taxonomy" id="53985"/>
    <lineage>
        <taxon>Eukaryota</taxon>
        <taxon>Sar</taxon>
        <taxon>Stramenopiles</taxon>
        <taxon>Oomycota</taxon>
        <taxon>Peronosporomycetes</taxon>
        <taxon>Peronosporales</taxon>
        <taxon>Peronosporaceae</taxon>
        <taxon>Phytophthora</taxon>
    </lineage>
</organism>
<evidence type="ECO:0000313" key="3">
    <source>
        <dbReference type="EMBL" id="KAE9067144.1"/>
    </source>
</evidence>
<name>A0A6A3D8Y0_9STRA</name>
<dbReference type="AlphaFoldDB" id="A0A6A3D8Y0"/>
<evidence type="ECO:0000256" key="1">
    <source>
        <dbReference type="SAM" id="SignalP"/>
    </source>
</evidence>